<feature type="domain" description="PAS fold-3" evidence="6">
    <location>
        <begin position="30"/>
        <end position="100"/>
    </location>
</feature>
<keyword evidence="5" id="KW-0539">Nucleus</keyword>
<dbReference type="InterPro" id="IPR000014">
    <property type="entry name" value="PAS"/>
</dbReference>
<evidence type="ECO:0000256" key="3">
    <source>
        <dbReference type="ARBA" id="ARBA00023125"/>
    </source>
</evidence>
<keyword evidence="2" id="KW-0805">Transcription regulation</keyword>
<dbReference type="GO" id="GO:0071456">
    <property type="term" value="P:cellular response to hypoxia"/>
    <property type="evidence" value="ECO:0007669"/>
    <property type="project" value="TreeGrafter"/>
</dbReference>
<reference evidence="7" key="1">
    <citation type="submission" date="2014-01" db="EMBL/GenBank/DDBJ databases">
        <authorList>
            <person name="Aslett M."/>
        </authorList>
    </citation>
    <scope>NUCLEOTIDE SEQUENCE</scope>
</reference>
<dbReference type="GO" id="GO:0005634">
    <property type="term" value="C:nucleus"/>
    <property type="evidence" value="ECO:0007669"/>
    <property type="project" value="UniProtKB-SubCell"/>
</dbReference>
<dbReference type="GO" id="GO:0000977">
    <property type="term" value="F:RNA polymerase II transcription regulatory region sequence-specific DNA binding"/>
    <property type="evidence" value="ECO:0007669"/>
    <property type="project" value="TreeGrafter"/>
</dbReference>
<accession>A0A077YYU2</accession>
<dbReference type="PANTHER" id="PTHR23043">
    <property type="entry name" value="HYPOXIA-INDUCIBLE FACTOR 1 ALPHA"/>
    <property type="match status" value="1"/>
</dbReference>
<dbReference type="PANTHER" id="PTHR23043:SF17">
    <property type="entry name" value="PROTEIN SIMILAR"/>
    <property type="match status" value="1"/>
</dbReference>
<keyword evidence="8" id="KW-1185">Reference proteome</keyword>
<comment type="subcellular location">
    <subcellularLocation>
        <location evidence="1">Nucleus</location>
    </subcellularLocation>
</comment>
<evidence type="ECO:0000313" key="7">
    <source>
        <dbReference type="EMBL" id="CDW53001.1"/>
    </source>
</evidence>
<reference evidence="7" key="2">
    <citation type="submission" date="2014-03" db="EMBL/GenBank/DDBJ databases">
        <title>The whipworm genome and dual-species transcriptomics of an intimate host-pathogen interaction.</title>
        <authorList>
            <person name="Foth B.J."/>
            <person name="Tsai I.J."/>
            <person name="Reid A.J."/>
            <person name="Bancroft A.J."/>
            <person name="Nichol S."/>
            <person name="Tracey A."/>
            <person name="Holroyd N."/>
            <person name="Cotton J.A."/>
            <person name="Stanley E.J."/>
            <person name="Zarowiecki M."/>
            <person name="Liu J.Z."/>
            <person name="Huckvale T."/>
            <person name="Cooper P.J."/>
            <person name="Grencis R.K."/>
            <person name="Berriman M."/>
        </authorList>
    </citation>
    <scope>NUCLEOTIDE SEQUENCE [LARGE SCALE GENOMIC DNA]</scope>
</reference>
<dbReference type="InterPro" id="IPR035965">
    <property type="entry name" value="PAS-like_dom_sf"/>
</dbReference>
<name>A0A077YYU2_TRITR</name>
<evidence type="ECO:0000259" key="6">
    <source>
        <dbReference type="Pfam" id="PF08447"/>
    </source>
</evidence>
<sequence>MQRNSPYLWADNGRISSELVMTRHTMDILEDLLGYDVKKFRGLSYYGLVHPEDMKMFSGSMRQLYAKGKATTGYYRLMTRQGSVLWLLTESAVITETTRGQRSQRIHCLHRMLMYKKNMFLVSLSPTQMFANDYEATINTFNETEPTSRVCSMHFTPFSDLIGNDKVGRVLKSKHAYVKHCRPSFQEYNWIGGGGAADDEKREEKGFSRLSQLSPFVNYEDLMELHSEGYNVRLCLQG</sequence>
<evidence type="ECO:0000256" key="5">
    <source>
        <dbReference type="ARBA" id="ARBA00023242"/>
    </source>
</evidence>
<gene>
    <name evidence="7" type="ORF">TTRE_0000126401</name>
</gene>
<dbReference type="CDD" id="cd00130">
    <property type="entry name" value="PAS"/>
    <property type="match status" value="1"/>
</dbReference>
<dbReference type="OrthoDB" id="5919181at2759"/>
<evidence type="ECO:0000256" key="4">
    <source>
        <dbReference type="ARBA" id="ARBA00023163"/>
    </source>
</evidence>
<protein>
    <submittedName>
        <fullName evidence="7">PAS 3 domain containing protein</fullName>
    </submittedName>
</protein>
<dbReference type="GO" id="GO:0000981">
    <property type="term" value="F:DNA-binding transcription factor activity, RNA polymerase II-specific"/>
    <property type="evidence" value="ECO:0007669"/>
    <property type="project" value="TreeGrafter"/>
</dbReference>
<dbReference type="STRING" id="36087.A0A077YYU2"/>
<organism evidence="7 8">
    <name type="scientific">Trichuris trichiura</name>
    <name type="common">Whipworm</name>
    <name type="synonym">Trichocephalus trichiurus</name>
    <dbReference type="NCBI Taxonomy" id="36087"/>
    <lineage>
        <taxon>Eukaryota</taxon>
        <taxon>Metazoa</taxon>
        <taxon>Ecdysozoa</taxon>
        <taxon>Nematoda</taxon>
        <taxon>Enoplea</taxon>
        <taxon>Dorylaimia</taxon>
        <taxon>Trichinellida</taxon>
        <taxon>Trichuridae</taxon>
        <taxon>Trichuris</taxon>
    </lineage>
</organism>
<dbReference type="SUPFAM" id="SSF55785">
    <property type="entry name" value="PYP-like sensor domain (PAS domain)"/>
    <property type="match status" value="1"/>
</dbReference>
<keyword evidence="4" id="KW-0804">Transcription</keyword>
<evidence type="ECO:0000313" key="8">
    <source>
        <dbReference type="Proteomes" id="UP000030665"/>
    </source>
</evidence>
<keyword evidence="3" id="KW-0238">DNA-binding</keyword>
<dbReference type="Pfam" id="PF08447">
    <property type="entry name" value="PAS_3"/>
    <property type="match status" value="1"/>
</dbReference>
<evidence type="ECO:0000256" key="2">
    <source>
        <dbReference type="ARBA" id="ARBA00023015"/>
    </source>
</evidence>
<evidence type="ECO:0000256" key="1">
    <source>
        <dbReference type="ARBA" id="ARBA00004123"/>
    </source>
</evidence>
<dbReference type="Gene3D" id="3.30.450.20">
    <property type="entry name" value="PAS domain"/>
    <property type="match status" value="1"/>
</dbReference>
<dbReference type="InterPro" id="IPR013655">
    <property type="entry name" value="PAS_fold_3"/>
</dbReference>
<dbReference type="EMBL" id="HG805838">
    <property type="protein sequence ID" value="CDW53001.1"/>
    <property type="molecule type" value="Genomic_DNA"/>
</dbReference>
<dbReference type="Proteomes" id="UP000030665">
    <property type="component" value="Unassembled WGS sequence"/>
</dbReference>
<proteinExistence type="predicted"/>
<dbReference type="GO" id="GO:0010557">
    <property type="term" value="P:positive regulation of macromolecule biosynthetic process"/>
    <property type="evidence" value="ECO:0007669"/>
    <property type="project" value="UniProtKB-ARBA"/>
</dbReference>
<dbReference type="AlphaFoldDB" id="A0A077YYU2"/>